<dbReference type="InterPro" id="IPR036412">
    <property type="entry name" value="HAD-like_sf"/>
</dbReference>
<proteinExistence type="inferred from homology"/>
<keyword evidence="6" id="KW-1185">Reference proteome</keyword>
<evidence type="ECO:0000313" key="6">
    <source>
        <dbReference type="Proteomes" id="UP001497516"/>
    </source>
</evidence>
<sequence>MAPSASLLLLPLISLFSLIFTAAVSESTIQLPTAASHHLPTAASHHHDGAVAYDDDVYCDSWRLSVETNNAGDLASNKPLRCRQYVEDYMTGIGIQADSDMLAYAALAYAKTVDIAGDGKDAWVFDLDETLLTNLPYFRDYEFGYKTVNLTAYFDWVEMAVAPAFPASLKLYNELKELGFALIIISGRGEAQRSATERNLVNAGFTGWDRLLFGEKADTGLQMRELKSKKRLQLVKEGYRLHANYSHQWCSLVGEAMATKSFKFPNPMYYVP</sequence>
<dbReference type="Proteomes" id="UP001497516">
    <property type="component" value="Chromosome 9"/>
</dbReference>
<comment type="function">
    <text evidence="3">May function as somatic storage protein during early seedling development.</text>
</comment>
<dbReference type="PANTHER" id="PTHR31284:SF10">
    <property type="entry name" value="ACID PHOSPHATASE-LIKE PROTEIN"/>
    <property type="match status" value="1"/>
</dbReference>
<dbReference type="GO" id="GO:0045735">
    <property type="term" value="F:nutrient reservoir activity"/>
    <property type="evidence" value="ECO:0007669"/>
    <property type="project" value="UniProtKB-UniRule"/>
</dbReference>
<dbReference type="InterPro" id="IPR023214">
    <property type="entry name" value="HAD_sf"/>
</dbReference>
<evidence type="ECO:0000256" key="3">
    <source>
        <dbReference type="PIRNR" id="PIRNR002674"/>
    </source>
</evidence>
<evidence type="ECO:0000313" key="5">
    <source>
        <dbReference type="EMBL" id="CAL1414258.1"/>
    </source>
</evidence>
<gene>
    <name evidence="5" type="ORF">LTRI10_LOCUS53430</name>
</gene>
<protein>
    <recommendedName>
        <fullName evidence="7">Acid phosphatase</fullName>
    </recommendedName>
</protein>
<keyword evidence="2" id="KW-0325">Glycoprotein</keyword>
<evidence type="ECO:0000256" key="4">
    <source>
        <dbReference type="SAM" id="SignalP"/>
    </source>
</evidence>
<evidence type="ECO:0008006" key="7">
    <source>
        <dbReference type="Google" id="ProtNLM"/>
    </source>
</evidence>
<dbReference type="Gene3D" id="3.40.50.1000">
    <property type="entry name" value="HAD superfamily/HAD-like"/>
    <property type="match status" value="1"/>
</dbReference>
<dbReference type="AlphaFoldDB" id="A0AAV2GTY7"/>
<comment type="similarity">
    <text evidence="3">Belongs to the APS1/VSP family.</text>
</comment>
<feature type="chain" id="PRO_5043909503" description="Acid phosphatase" evidence="4">
    <location>
        <begin position="24"/>
        <end position="272"/>
    </location>
</feature>
<dbReference type="InterPro" id="IPR014403">
    <property type="entry name" value="APS1/VSP"/>
</dbReference>
<reference evidence="5 6" key="1">
    <citation type="submission" date="2024-04" db="EMBL/GenBank/DDBJ databases">
        <authorList>
            <person name="Fracassetti M."/>
        </authorList>
    </citation>
    <scope>NUCLEOTIDE SEQUENCE [LARGE SCALE GENOMIC DNA]</scope>
</reference>
<dbReference type="PANTHER" id="PTHR31284">
    <property type="entry name" value="ACID PHOSPHATASE-LIKE PROTEIN"/>
    <property type="match status" value="1"/>
</dbReference>
<evidence type="ECO:0000256" key="2">
    <source>
        <dbReference type="ARBA" id="ARBA00023180"/>
    </source>
</evidence>
<name>A0AAV2GTY7_9ROSI</name>
<dbReference type="Pfam" id="PF03767">
    <property type="entry name" value="Acid_phosphat_B"/>
    <property type="match status" value="1"/>
</dbReference>
<evidence type="ECO:0000256" key="1">
    <source>
        <dbReference type="ARBA" id="ARBA00022729"/>
    </source>
</evidence>
<dbReference type="SUPFAM" id="SSF56784">
    <property type="entry name" value="HAD-like"/>
    <property type="match status" value="1"/>
</dbReference>
<dbReference type="PIRSF" id="PIRSF002674">
    <property type="entry name" value="VSP"/>
    <property type="match status" value="1"/>
</dbReference>
<feature type="signal peptide" evidence="4">
    <location>
        <begin position="1"/>
        <end position="23"/>
    </location>
</feature>
<dbReference type="EMBL" id="OZ034822">
    <property type="protein sequence ID" value="CAL1414258.1"/>
    <property type="molecule type" value="Genomic_DNA"/>
</dbReference>
<accession>A0AAV2GTY7</accession>
<dbReference type="InterPro" id="IPR005519">
    <property type="entry name" value="Acid_phosphat_B-like"/>
</dbReference>
<keyword evidence="1 4" id="KW-0732">Signal</keyword>
<keyword evidence="3" id="KW-0758">Storage protein</keyword>
<organism evidence="5 6">
    <name type="scientific">Linum trigynum</name>
    <dbReference type="NCBI Taxonomy" id="586398"/>
    <lineage>
        <taxon>Eukaryota</taxon>
        <taxon>Viridiplantae</taxon>
        <taxon>Streptophyta</taxon>
        <taxon>Embryophyta</taxon>
        <taxon>Tracheophyta</taxon>
        <taxon>Spermatophyta</taxon>
        <taxon>Magnoliopsida</taxon>
        <taxon>eudicotyledons</taxon>
        <taxon>Gunneridae</taxon>
        <taxon>Pentapetalae</taxon>
        <taxon>rosids</taxon>
        <taxon>fabids</taxon>
        <taxon>Malpighiales</taxon>
        <taxon>Linaceae</taxon>
        <taxon>Linum</taxon>
    </lineage>
</organism>